<dbReference type="Pfam" id="PF07583">
    <property type="entry name" value="PSCyt2"/>
    <property type="match status" value="1"/>
</dbReference>
<dbReference type="Proteomes" id="UP000649799">
    <property type="component" value="Unassembled WGS sequence"/>
</dbReference>
<evidence type="ECO:0000259" key="3">
    <source>
        <dbReference type="Pfam" id="PF07587"/>
    </source>
</evidence>
<evidence type="ECO:0000259" key="2">
    <source>
        <dbReference type="Pfam" id="PF07583"/>
    </source>
</evidence>
<feature type="domain" description="Cytochrome C Planctomycete-type" evidence="4">
    <location>
        <begin position="60"/>
        <end position="116"/>
    </location>
</feature>
<dbReference type="EMBL" id="JAANYN010000002">
    <property type="protein sequence ID" value="NHE56335.1"/>
    <property type="molecule type" value="Genomic_DNA"/>
</dbReference>
<comment type="caution">
    <text evidence="5">The sequence shown here is derived from an EMBL/GenBank/DDBJ whole genome shotgun (WGS) entry which is preliminary data.</text>
</comment>
<dbReference type="RefSeq" id="WP_166144060.1">
    <property type="nucleotide sequence ID" value="NZ_JAANYN010000002.1"/>
</dbReference>
<feature type="domain" description="DUF1553" evidence="3">
    <location>
        <begin position="635"/>
        <end position="891"/>
    </location>
</feature>
<protein>
    <submittedName>
        <fullName evidence="5">DUF1553 domain-containing protein</fullName>
    </submittedName>
</protein>
<dbReference type="InterPro" id="IPR011429">
    <property type="entry name" value="Cyt_c_Planctomycete-type"/>
</dbReference>
<keyword evidence="1" id="KW-0472">Membrane</keyword>
<keyword evidence="1" id="KW-1133">Transmembrane helix</keyword>
<evidence type="ECO:0000313" key="6">
    <source>
        <dbReference type="Proteomes" id="UP000649799"/>
    </source>
</evidence>
<reference evidence="5 6" key="1">
    <citation type="submission" date="2020-03" db="EMBL/GenBank/DDBJ databases">
        <title>Cyclobacterium plantarum sp. nov., a marine bacterium isolated from a coastal-marine wetland.</title>
        <authorList>
            <person name="Sanchez-Porro C."/>
            <person name="Ventosa A."/>
            <person name="Amoozegar M."/>
        </authorList>
    </citation>
    <scope>NUCLEOTIDE SEQUENCE [LARGE SCALE GENOMIC DNA]</scope>
    <source>
        <strain evidence="5 6">GBPx2</strain>
    </source>
</reference>
<dbReference type="Gene3D" id="2.60.120.260">
    <property type="entry name" value="Galactose-binding domain-like"/>
    <property type="match status" value="1"/>
</dbReference>
<name>A0ABX0H4I4_9BACT</name>
<dbReference type="PANTHER" id="PTHR35889:SF3">
    <property type="entry name" value="F-BOX DOMAIN-CONTAINING PROTEIN"/>
    <property type="match status" value="1"/>
</dbReference>
<sequence>MLTQKKIIIYAISGVFLLALLVWILRIVPLENKHQVVPAFVLGERVDYNRDIRPIVNNKCIACHGGVKKSGGFSLLFEEEALAVNESGERAIVPGNTRKSELLNRIRHHDPELRMPLESEPLSEEEIALFTNWINQGAAWDDHWAYKAPKEKEVPQTKGEWAITDIDRFVLDKLKEKGLQPNPLSDRYSLIRRLSLDLTGLPPELEKVQEFVGDTSENAYEKLVDHYLASAAYGERWAAMWMDLARYADSKGYEADRPRKIWKYRDWLIKAFNDNMPFDRFVTEQLAGDLLPDPTDEQYIATAFHRNTMNNDEGGTDNEEFRTSAVLDRVNTTWTVLQGTTMECVQCHSHPYDPIRHEDYYRSLAFFNQTADADIPSEAPVLIKFDSPEDQEKLEKIQSWVRNSSGDTKTKNEKYFTQLIRLGEPKIHPHYFEQMDKGIPVKGTATFKVDPLIYSLTKALPFAGEDRLMFKVRASDSGGKISFRLDSLQGREIGTWDVLSKTKTRTNEETMEEESYAVMEVVSIPIIPLQGKHDLYLVYEGVDEKELTCTFEWAMLHHSLPGKENPGYEEVEEAFYELYNSENEKETTLVMVSLPDRYKRETRLFEKGSWMVPGEKVTAGVPEIWNPFDDQYDRDRLGFSQWLFSPDNPLTARVMVNRIWEQLFGRGLVSSLEDFGSQGFAPTHPELLDWLALKFMHEMQWDIKKLLKECVMSASYRQSSHFREELKEADPLNEWLARGPRLRLSAEQVRDQALAVSGLLSDKMYGPSVMPEQPEGIWQVVYSGDQWKTSKGEDKHRRALYTFWRRTSPYPSVIAFDAPSREFCLPKRIETNTPLQALVTLNDPVYLEAALALARKVLDVSSGNERERLSLLYSMAVRKGISDEKLEDLVSLHQQSKVYFETQPEAVCQLIGEENEALAIYTVLANAVMNLDEFLMKS</sequence>
<accession>A0ABX0H4I4</accession>
<keyword evidence="6" id="KW-1185">Reference proteome</keyword>
<dbReference type="InterPro" id="IPR011444">
    <property type="entry name" value="DUF1549"/>
</dbReference>
<dbReference type="InterPro" id="IPR022655">
    <property type="entry name" value="DUF1553"/>
</dbReference>
<evidence type="ECO:0000259" key="4">
    <source>
        <dbReference type="Pfam" id="PF07635"/>
    </source>
</evidence>
<organism evidence="5 6">
    <name type="scientific">Cyclobacterium plantarum</name>
    <dbReference type="NCBI Taxonomy" id="2716263"/>
    <lineage>
        <taxon>Bacteria</taxon>
        <taxon>Pseudomonadati</taxon>
        <taxon>Bacteroidota</taxon>
        <taxon>Cytophagia</taxon>
        <taxon>Cytophagales</taxon>
        <taxon>Cyclobacteriaceae</taxon>
        <taxon>Cyclobacterium</taxon>
    </lineage>
</organism>
<evidence type="ECO:0000256" key="1">
    <source>
        <dbReference type="SAM" id="Phobius"/>
    </source>
</evidence>
<keyword evidence="1" id="KW-0812">Transmembrane</keyword>
<feature type="domain" description="DUF1549" evidence="2">
    <location>
        <begin position="166"/>
        <end position="371"/>
    </location>
</feature>
<feature type="transmembrane region" description="Helical" evidence="1">
    <location>
        <begin position="7"/>
        <end position="25"/>
    </location>
</feature>
<gene>
    <name evidence="5" type="ORF">G9Q97_05860</name>
</gene>
<evidence type="ECO:0000313" key="5">
    <source>
        <dbReference type="EMBL" id="NHE56335.1"/>
    </source>
</evidence>
<proteinExistence type="predicted"/>
<dbReference type="Pfam" id="PF07587">
    <property type="entry name" value="PSD1"/>
    <property type="match status" value="1"/>
</dbReference>
<dbReference type="CDD" id="cd04084">
    <property type="entry name" value="CBM6_xylanase-like"/>
    <property type="match status" value="1"/>
</dbReference>
<dbReference type="Pfam" id="PF07635">
    <property type="entry name" value="PSCyt1"/>
    <property type="match status" value="1"/>
</dbReference>
<dbReference type="PANTHER" id="PTHR35889">
    <property type="entry name" value="CYCLOINULO-OLIGOSACCHARIDE FRUCTANOTRANSFERASE-RELATED"/>
    <property type="match status" value="1"/>
</dbReference>